<evidence type="ECO:0000259" key="2">
    <source>
        <dbReference type="Pfam" id="PF00156"/>
    </source>
</evidence>
<comment type="similarity">
    <text evidence="1">Belongs to the ComF/GntX family.</text>
</comment>
<dbReference type="InterPro" id="IPR000836">
    <property type="entry name" value="PRTase_dom"/>
</dbReference>
<dbReference type="EMBL" id="PYMJ01000005">
    <property type="protein sequence ID" value="PSU49792.1"/>
    <property type="molecule type" value="Genomic_DNA"/>
</dbReference>
<dbReference type="InterPro" id="IPR051910">
    <property type="entry name" value="ComF/GntX_DNA_util-trans"/>
</dbReference>
<keyword evidence="4" id="KW-1185">Reference proteome</keyword>
<name>A0A2T3JL76_9GAMM</name>
<dbReference type="Proteomes" id="UP000240987">
    <property type="component" value="Unassembled WGS sequence"/>
</dbReference>
<dbReference type="CDD" id="cd06223">
    <property type="entry name" value="PRTases_typeI"/>
    <property type="match status" value="1"/>
</dbReference>
<evidence type="ECO:0000313" key="3">
    <source>
        <dbReference type="EMBL" id="PSU49792.1"/>
    </source>
</evidence>
<dbReference type="Gene3D" id="3.40.50.2020">
    <property type="match status" value="1"/>
</dbReference>
<gene>
    <name evidence="3" type="ORF">C9J12_06655</name>
</gene>
<dbReference type="Pfam" id="PF00156">
    <property type="entry name" value="Pribosyltran"/>
    <property type="match status" value="1"/>
</dbReference>
<organism evidence="3 4">
    <name type="scientific">Photobacterium frigidiphilum</name>
    <dbReference type="NCBI Taxonomy" id="264736"/>
    <lineage>
        <taxon>Bacteria</taxon>
        <taxon>Pseudomonadati</taxon>
        <taxon>Pseudomonadota</taxon>
        <taxon>Gammaproteobacteria</taxon>
        <taxon>Vibrionales</taxon>
        <taxon>Vibrionaceae</taxon>
        <taxon>Photobacterium</taxon>
    </lineage>
</organism>
<accession>A0A2T3JL76</accession>
<dbReference type="PANTHER" id="PTHR47505">
    <property type="entry name" value="DNA UTILIZATION PROTEIN YHGH"/>
    <property type="match status" value="1"/>
</dbReference>
<feature type="domain" description="Phosphoribosyltransferase" evidence="2">
    <location>
        <begin position="188"/>
        <end position="234"/>
    </location>
</feature>
<keyword evidence="3" id="KW-0328">Glycosyltransferase</keyword>
<dbReference type="GO" id="GO:0016757">
    <property type="term" value="F:glycosyltransferase activity"/>
    <property type="evidence" value="ECO:0007669"/>
    <property type="project" value="UniProtKB-KW"/>
</dbReference>
<dbReference type="OrthoDB" id="9793412at2"/>
<dbReference type="PANTHER" id="PTHR47505:SF1">
    <property type="entry name" value="DNA UTILIZATION PROTEIN YHGH"/>
    <property type="match status" value="1"/>
</dbReference>
<evidence type="ECO:0000256" key="1">
    <source>
        <dbReference type="ARBA" id="ARBA00008007"/>
    </source>
</evidence>
<reference evidence="3 4" key="1">
    <citation type="submission" date="2018-01" db="EMBL/GenBank/DDBJ databases">
        <title>Whole genome sequencing of Histamine producing bacteria.</title>
        <authorList>
            <person name="Butler K."/>
        </authorList>
    </citation>
    <scope>NUCLEOTIDE SEQUENCE [LARGE SCALE GENOMIC DNA]</scope>
    <source>
        <strain evidence="3 4">JCM 12947</strain>
    </source>
</reference>
<sequence length="237" mass="27189">MLSVSSLRSMVLKFNQHRWINQQCQLCQLPLSNNESIWCRHCIAHFPQPPYCARCGTTTVNPVAQCGQCLRSPPPWHRLYRLGEYDFPLKQIIHQLKFNGKFWLAKPLADQFVLSIDQPAPLILPVPLHATRRFNRGFNQSAHLAWAIAETTNSQCIADGFKRQRYTKVQKQLTKNERKKNVHQAFILKIKSLPKHVAIVDDVVTTGSTVAELTRLLLNNGVERVDVYCICYTPSIK</sequence>
<dbReference type="SUPFAM" id="SSF53271">
    <property type="entry name" value="PRTase-like"/>
    <property type="match status" value="1"/>
</dbReference>
<proteinExistence type="inferred from homology"/>
<evidence type="ECO:0000313" key="4">
    <source>
        <dbReference type="Proteomes" id="UP000240987"/>
    </source>
</evidence>
<keyword evidence="3" id="KW-0808">Transferase</keyword>
<protein>
    <submittedName>
        <fullName evidence="3">Amidophosphoribosyltransferase</fullName>
    </submittedName>
</protein>
<dbReference type="AlphaFoldDB" id="A0A2T3JL76"/>
<comment type="caution">
    <text evidence="3">The sequence shown here is derived from an EMBL/GenBank/DDBJ whole genome shotgun (WGS) entry which is preliminary data.</text>
</comment>
<dbReference type="InterPro" id="IPR029057">
    <property type="entry name" value="PRTase-like"/>
</dbReference>
<dbReference type="RefSeq" id="WP_107242010.1">
    <property type="nucleotide sequence ID" value="NZ_PYMJ01000005.1"/>
</dbReference>